<gene>
    <name evidence="2" type="ORF">MsAc7_12530</name>
</gene>
<evidence type="ECO:0000313" key="3">
    <source>
        <dbReference type="Proteomes" id="UP001303587"/>
    </source>
</evidence>
<feature type="domain" description="HEPN" evidence="1">
    <location>
        <begin position="24"/>
        <end position="125"/>
    </location>
</feature>
<dbReference type="Gene3D" id="1.20.120.330">
    <property type="entry name" value="Nucleotidyltransferases domain 2"/>
    <property type="match status" value="1"/>
</dbReference>
<keyword evidence="3" id="KW-1185">Reference proteome</keyword>
<sequence length="131" mass="15392">MAFPEDFIDISKWLNQKGNQKDCSFSEAAYRSAINRAYYAAFLYAESYAIKYFNYQVPKGKNSHLNLVKEYGKSESDTHQKIGKSLERMKQLRKRCDYEKKVMINLKSEAKKTIQEAEEIIVELKKVIKDF</sequence>
<accession>A0AA96V519</accession>
<proteinExistence type="predicted"/>
<evidence type="ECO:0000259" key="1">
    <source>
        <dbReference type="Pfam" id="PF05168"/>
    </source>
</evidence>
<evidence type="ECO:0000313" key="2">
    <source>
        <dbReference type="EMBL" id="WNY25695.1"/>
    </source>
</evidence>
<name>A0AA96V519_9EURY</name>
<dbReference type="InterPro" id="IPR007842">
    <property type="entry name" value="HEPN_dom"/>
</dbReference>
<dbReference type="Pfam" id="PF05168">
    <property type="entry name" value="HEPN"/>
    <property type="match status" value="1"/>
</dbReference>
<dbReference type="EMBL" id="CP131060">
    <property type="protein sequence ID" value="WNY25695.1"/>
    <property type="molecule type" value="Genomic_DNA"/>
</dbReference>
<dbReference type="AlphaFoldDB" id="A0AA96V519"/>
<protein>
    <recommendedName>
        <fullName evidence="1">HEPN domain-containing protein</fullName>
    </recommendedName>
</protein>
<reference evidence="2 3" key="1">
    <citation type="submission" date="2023-07" db="EMBL/GenBank/DDBJ databases">
        <title>Closed genoem sequence of Methanosarcinaceae archaeon Ac7.</title>
        <authorList>
            <person name="Poehlein A."/>
            <person name="Protasov E."/>
            <person name="Platt K."/>
            <person name="Reeh H."/>
            <person name="Daniel R."/>
            <person name="Brune A."/>
        </authorList>
    </citation>
    <scope>NUCLEOTIDE SEQUENCE [LARGE SCALE GENOMIC DNA]</scope>
    <source>
        <strain evidence="2 3">Ac7</strain>
    </source>
</reference>
<dbReference type="Proteomes" id="UP001303587">
    <property type="component" value="Chromosome"/>
</dbReference>
<organism evidence="2 3">
    <name type="scientific">Methanolapillus millepedarum</name>
    <dbReference type="NCBI Taxonomy" id="3028296"/>
    <lineage>
        <taxon>Archaea</taxon>
        <taxon>Methanobacteriati</taxon>
        <taxon>Methanobacteriota</taxon>
        <taxon>Stenosarchaea group</taxon>
        <taxon>Methanomicrobia</taxon>
        <taxon>Methanosarcinales</taxon>
        <taxon>Methanosarcinaceae</taxon>
        <taxon>Methanolapillus</taxon>
    </lineage>
</organism>